<dbReference type="Pfam" id="PF04461">
    <property type="entry name" value="YajQ"/>
    <property type="match status" value="1"/>
</dbReference>
<dbReference type="InterPro" id="IPR036183">
    <property type="entry name" value="YajQ-like_sf"/>
</dbReference>
<evidence type="ECO:0000256" key="1">
    <source>
        <dbReference type="ARBA" id="ARBA00022741"/>
    </source>
</evidence>
<keyword evidence="1 3" id="KW-0547">Nucleotide-binding</keyword>
<dbReference type="CDD" id="cd11740">
    <property type="entry name" value="YajQ_like"/>
    <property type="match status" value="1"/>
</dbReference>
<dbReference type="HAMAP" id="MF_00632">
    <property type="entry name" value="UPF0234"/>
    <property type="match status" value="1"/>
</dbReference>
<dbReference type="RefSeq" id="WP_061973336.1">
    <property type="nucleotide sequence ID" value="NZ_FMAV01000003.1"/>
</dbReference>
<comment type="similarity">
    <text evidence="2 3">Belongs to the YajQ family.</text>
</comment>
<proteinExistence type="inferred from homology"/>
<dbReference type="PANTHER" id="PTHR30476">
    <property type="entry name" value="UPF0234 PROTEIN YAJQ"/>
    <property type="match status" value="1"/>
</dbReference>
<protein>
    <recommendedName>
        <fullName evidence="3">Nucleotide-binding protein AS030_15895</fullName>
    </recommendedName>
</protein>
<dbReference type="SUPFAM" id="SSF89963">
    <property type="entry name" value="YajQ-like"/>
    <property type="match status" value="2"/>
</dbReference>
<gene>
    <name evidence="4" type="ORF">AS030_15895</name>
</gene>
<comment type="caution">
    <text evidence="4">The sequence shown here is derived from an EMBL/GenBank/DDBJ whole genome shotgun (WGS) entry which is preliminary data.</text>
</comment>
<accession>A0A0V8J4H5</accession>
<dbReference type="OrthoDB" id="9801447at2"/>
<name>A0A0V8J4H5_9BACL</name>
<dbReference type="FunFam" id="3.30.70.860:FF:000003">
    <property type="entry name" value="UPF0234 protein YBT020_06460"/>
    <property type="match status" value="1"/>
</dbReference>
<evidence type="ECO:0000256" key="2">
    <source>
        <dbReference type="ARBA" id="ARBA00093450"/>
    </source>
</evidence>
<dbReference type="Gene3D" id="3.30.70.860">
    <property type="match status" value="1"/>
</dbReference>
<dbReference type="InterPro" id="IPR007551">
    <property type="entry name" value="YajQ/Smlt4090-like"/>
</dbReference>
<dbReference type="Gene3D" id="3.30.70.990">
    <property type="entry name" value="YajQ-like, domain 2"/>
    <property type="match status" value="1"/>
</dbReference>
<dbReference type="GO" id="GO:0005829">
    <property type="term" value="C:cytosol"/>
    <property type="evidence" value="ECO:0007669"/>
    <property type="project" value="TreeGrafter"/>
</dbReference>
<dbReference type="NCBIfam" id="NF003819">
    <property type="entry name" value="PRK05412.1"/>
    <property type="match status" value="1"/>
</dbReference>
<evidence type="ECO:0000256" key="3">
    <source>
        <dbReference type="HAMAP-Rule" id="MF_00632"/>
    </source>
</evidence>
<organism evidence="4 5">
    <name type="scientific">Fictibacillus enclensis</name>
    <dbReference type="NCBI Taxonomy" id="1017270"/>
    <lineage>
        <taxon>Bacteria</taxon>
        <taxon>Bacillati</taxon>
        <taxon>Bacillota</taxon>
        <taxon>Bacilli</taxon>
        <taxon>Bacillales</taxon>
        <taxon>Fictibacillaceae</taxon>
        <taxon>Fictibacillus</taxon>
    </lineage>
</organism>
<evidence type="ECO:0000313" key="4">
    <source>
        <dbReference type="EMBL" id="KSU81771.1"/>
    </source>
</evidence>
<sequence>MSKESSFDIVSKVDLSEVDNAINIAMKEIKNRYDFKGSKSDISLDKSSEELTLVSDDEYKMEQLKDVLISKLIKREVPIKNLDYSKIEQASGGTVRQRAKLVQGIDKDNAKKINTIIKNSGVKVKSQVQDDQVRVSGKSRDDLQQIISAIRQADLPIDVQFINYR</sequence>
<dbReference type="AlphaFoldDB" id="A0A0V8J4H5"/>
<comment type="function">
    <text evidence="3">Nucleotide-binding protein.</text>
</comment>
<dbReference type="EMBL" id="LNQN01000005">
    <property type="protein sequence ID" value="KSU81771.1"/>
    <property type="molecule type" value="Genomic_DNA"/>
</dbReference>
<dbReference type="InterPro" id="IPR035570">
    <property type="entry name" value="UPF0234_N"/>
</dbReference>
<dbReference type="Proteomes" id="UP000054099">
    <property type="component" value="Unassembled WGS sequence"/>
</dbReference>
<reference evidence="4 5" key="1">
    <citation type="journal article" date="2014" name="Antonie Van Leeuwenhoek">
        <title>Fictibacillus enclensis sp. nov., isolated from marine sediment.</title>
        <authorList>
            <person name="Dastager S.G."/>
            <person name="Mawlankar R."/>
            <person name="Srinivasan K."/>
            <person name="Tang S.K."/>
            <person name="Lee J.C."/>
            <person name="Ramana V.V."/>
            <person name="Shouche Y.S."/>
        </authorList>
    </citation>
    <scope>NUCLEOTIDE SEQUENCE [LARGE SCALE GENOMIC DNA]</scope>
    <source>
        <strain evidence="4 5">NIO-1003</strain>
    </source>
</reference>
<evidence type="ECO:0000313" key="5">
    <source>
        <dbReference type="Proteomes" id="UP000054099"/>
    </source>
</evidence>
<dbReference type="InterPro" id="IPR035571">
    <property type="entry name" value="UPF0234-like_C"/>
</dbReference>
<dbReference type="PANTHER" id="PTHR30476:SF0">
    <property type="entry name" value="UPF0234 PROTEIN YAJQ"/>
    <property type="match status" value="1"/>
</dbReference>
<keyword evidence="5" id="KW-1185">Reference proteome</keyword>
<dbReference type="FunFam" id="3.30.70.990:FF:000002">
    <property type="entry name" value="UPF0234 protein LEP1GSC067_4943"/>
    <property type="match status" value="1"/>
</dbReference>
<dbReference type="GO" id="GO:0000166">
    <property type="term" value="F:nucleotide binding"/>
    <property type="evidence" value="ECO:0007669"/>
    <property type="project" value="UniProtKB-UniRule"/>
</dbReference>